<keyword evidence="2" id="KW-0238">DNA-binding</keyword>
<dbReference type="Pfam" id="PF02311">
    <property type="entry name" value="AraC_binding"/>
    <property type="match status" value="1"/>
</dbReference>
<dbReference type="EMBL" id="JAYFSJ010000004">
    <property type="protein sequence ID" value="MEN7430463.1"/>
    <property type="molecule type" value="Genomic_DNA"/>
</dbReference>
<evidence type="ECO:0000256" key="1">
    <source>
        <dbReference type="ARBA" id="ARBA00023015"/>
    </source>
</evidence>
<evidence type="ECO:0000313" key="6">
    <source>
        <dbReference type="EMBL" id="MEN7430463.1"/>
    </source>
</evidence>
<reference evidence="6 7" key="1">
    <citation type="submission" date="2023-12" db="EMBL/GenBank/DDBJ databases">
        <title>Chromobacterium sp. strain TRC.1.1.SA producing antimicrobial pigment.</title>
        <authorList>
            <person name="Verma N."/>
            <person name="Choksket S."/>
            <person name="Pinnaka A.K."/>
            <person name="Korpole S."/>
        </authorList>
    </citation>
    <scope>NUCLEOTIDE SEQUENCE [LARGE SCALE GENOMIC DNA]</scope>
    <source>
        <strain evidence="6 7">TRC1.1.SA</strain>
    </source>
</reference>
<dbReference type="PANTHER" id="PTHR46796:SF2">
    <property type="entry name" value="TRANSCRIPTIONAL REGULATORY PROTEIN"/>
    <property type="match status" value="1"/>
</dbReference>
<sequence length="278" mass="31280">MKDGMGEQASFYHLEAFDGLEMLDAKYHRHRFSRHAHENFCVGVIEEGVQRIQFNGRDRLVPKGGIFLVNADEVHAGSAGIASGWSYRAIYPSPDMLQSLSRDLVRPQGAVPWFPEAMIHDPGLAEQLRLAFTLLAEDGNALFKETLLLSSLAWLMARHGQSRFEPTLPAEADSRILRAKDYMDSFPERDSSLAELAALAELSPWHFLRRFKQRVGVPPHAYLVLARLRKARNLLLAGCPIPEAASACGFSDQSHFHRHFKRALGITPGQFAQRLPRR</sequence>
<comment type="caution">
    <text evidence="6">The sequence shown here is derived from an EMBL/GenBank/DDBJ whole genome shotgun (WGS) entry which is preliminary data.</text>
</comment>
<dbReference type="InterPro" id="IPR003313">
    <property type="entry name" value="AraC-bd"/>
</dbReference>
<gene>
    <name evidence="6" type="ORF">VA599_06870</name>
</gene>
<organism evidence="6 7">
    <name type="scientific">Chromobacterium indicum</name>
    <dbReference type="NCBI Taxonomy" id="3110228"/>
    <lineage>
        <taxon>Bacteria</taxon>
        <taxon>Pseudomonadati</taxon>
        <taxon>Pseudomonadota</taxon>
        <taxon>Betaproteobacteria</taxon>
        <taxon>Neisseriales</taxon>
        <taxon>Chromobacteriaceae</taxon>
        <taxon>Chromobacterium</taxon>
    </lineage>
</organism>
<evidence type="ECO:0000259" key="5">
    <source>
        <dbReference type="PROSITE" id="PS01124"/>
    </source>
</evidence>
<dbReference type="Proteomes" id="UP001405405">
    <property type="component" value="Unassembled WGS sequence"/>
</dbReference>
<dbReference type="InterPro" id="IPR050204">
    <property type="entry name" value="AraC_XylS_family_regulators"/>
</dbReference>
<dbReference type="InterPro" id="IPR018062">
    <property type="entry name" value="HTH_AraC-typ_CS"/>
</dbReference>
<dbReference type="Gene3D" id="1.10.10.60">
    <property type="entry name" value="Homeodomain-like"/>
    <property type="match status" value="2"/>
</dbReference>
<evidence type="ECO:0000256" key="4">
    <source>
        <dbReference type="ARBA" id="ARBA00023163"/>
    </source>
</evidence>
<dbReference type="InterPro" id="IPR020449">
    <property type="entry name" value="Tscrpt_reg_AraC-type_HTH"/>
</dbReference>
<dbReference type="RefSeq" id="WP_031296653.1">
    <property type="nucleotide sequence ID" value="NZ_JAYFSJ010000004.1"/>
</dbReference>
<dbReference type="PROSITE" id="PS01124">
    <property type="entry name" value="HTH_ARAC_FAMILY_2"/>
    <property type="match status" value="1"/>
</dbReference>
<evidence type="ECO:0000256" key="2">
    <source>
        <dbReference type="ARBA" id="ARBA00023125"/>
    </source>
</evidence>
<dbReference type="PROSITE" id="PS00041">
    <property type="entry name" value="HTH_ARAC_FAMILY_1"/>
    <property type="match status" value="1"/>
</dbReference>
<keyword evidence="7" id="KW-1185">Reference proteome</keyword>
<accession>A0ABV0CJ90</accession>
<dbReference type="SUPFAM" id="SSF51215">
    <property type="entry name" value="Regulatory protein AraC"/>
    <property type="match status" value="1"/>
</dbReference>
<proteinExistence type="predicted"/>
<evidence type="ECO:0000256" key="3">
    <source>
        <dbReference type="ARBA" id="ARBA00023159"/>
    </source>
</evidence>
<dbReference type="InterPro" id="IPR009057">
    <property type="entry name" value="Homeodomain-like_sf"/>
</dbReference>
<name>A0ABV0CJ90_9NEIS</name>
<feature type="domain" description="HTH araC/xylS-type" evidence="5">
    <location>
        <begin position="177"/>
        <end position="274"/>
    </location>
</feature>
<dbReference type="InterPro" id="IPR018060">
    <property type="entry name" value="HTH_AraC"/>
</dbReference>
<dbReference type="SMART" id="SM00342">
    <property type="entry name" value="HTH_ARAC"/>
    <property type="match status" value="1"/>
</dbReference>
<dbReference type="InterPro" id="IPR037923">
    <property type="entry name" value="HTH-like"/>
</dbReference>
<evidence type="ECO:0000313" key="7">
    <source>
        <dbReference type="Proteomes" id="UP001405405"/>
    </source>
</evidence>
<keyword evidence="4" id="KW-0804">Transcription</keyword>
<dbReference type="PRINTS" id="PR00032">
    <property type="entry name" value="HTHARAC"/>
</dbReference>
<keyword evidence="1" id="KW-0805">Transcription regulation</keyword>
<dbReference type="Pfam" id="PF12833">
    <property type="entry name" value="HTH_18"/>
    <property type="match status" value="1"/>
</dbReference>
<keyword evidence="3" id="KW-0010">Activator</keyword>
<protein>
    <submittedName>
        <fullName evidence="6">AraC family transcriptional regulator</fullName>
    </submittedName>
</protein>
<dbReference type="PANTHER" id="PTHR46796">
    <property type="entry name" value="HTH-TYPE TRANSCRIPTIONAL ACTIVATOR RHAS-RELATED"/>
    <property type="match status" value="1"/>
</dbReference>
<dbReference type="SUPFAM" id="SSF46689">
    <property type="entry name" value="Homeodomain-like"/>
    <property type="match status" value="2"/>
</dbReference>